<proteinExistence type="predicted"/>
<dbReference type="PANTHER" id="PTHR15510">
    <property type="entry name" value="SPERM-ASSOCIATED ANTIGEN 8"/>
    <property type="match status" value="1"/>
</dbReference>
<dbReference type="GeneTree" id="ENSGT00640000091617"/>
<dbReference type="PANTHER" id="PTHR15510:SF5">
    <property type="entry name" value="SPERM-ASSOCIATED ANTIGEN 8"/>
    <property type="match status" value="1"/>
</dbReference>
<evidence type="ECO:0000313" key="1">
    <source>
        <dbReference type="Ensembl" id="ENSXETP00000117389"/>
    </source>
</evidence>
<dbReference type="InterPro" id="IPR026124">
    <property type="entry name" value="Sperm-assoc_Ag8"/>
</dbReference>
<dbReference type="GO" id="GO:0008017">
    <property type="term" value="F:microtubule binding"/>
    <property type="evidence" value="ECO:0007669"/>
    <property type="project" value="InterPro"/>
</dbReference>
<dbReference type="Pfam" id="PF22584">
    <property type="entry name" value="CFAP143"/>
    <property type="match status" value="1"/>
</dbReference>
<dbReference type="AlphaFoldDB" id="A0A803KAW2"/>
<accession>A0A803KAW2</accession>
<dbReference type="Ensembl" id="ENSXETT00000118738">
    <property type="protein sequence ID" value="ENSXETP00000117389"/>
    <property type="gene ID" value="ENSXETG00000042345"/>
</dbReference>
<protein>
    <submittedName>
        <fullName evidence="1">Uncharacterized protein</fullName>
    </submittedName>
</protein>
<organism evidence="1">
    <name type="scientific">Xenopus tropicalis</name>
    <name type="common">Western clawed frog</name>
    <name type="synonym">Silurana tropicalis</name>
    <dbReference type="NCBI Taxonomy" id="8364"/>
    <lineage>
        <taxon>Eukaryota</taxon>
        <taxon>Metazoa</taxon>
        <taxon>Chordata</taxon>
        <taxon>Craniata</taxon>
        <taxon>Vertebrata</taxon>
        <taxon>Euteleostomi</taxon>
        <taxon>Amphibia</taxon>
        <taxon>Batrachia</taxon>
        <taxon>Anura</taxon>
        <taxon>Pipoidea</taxon>
        <taxon>Pipidae</taxon>
        <taxon>Xenopodinae</taxon>
        <taxon>Xenopus</taxon>
        <taxon>Silurana</taxon>
    </lineage>
</organism>
<reference evidence="1" key="1">
    <citation type="journal article" date="2010" name="Science">
        <title>The genome of the Western clawed frog Xenopus tropicalis.</title>
        <authorList>
            <person name="Hellsten U."/>
            <person name="Harland R.M."/>
            <person name="Gilchrist M.J."/>
            <person name="Hendrix D."/>
            <person name="Jurka J."/>
            <person name="Kapitonov V."/>
            <person name="Ovcharenko I."/>
            <person name="Putnam N.H."/>
            <person name="Shu S."/>
            <person name="Taher L."/>
            <person name="Blitz I.L."/>
            <person name="Blumberg B."/>
            <person name="Dichmann D.S."/>
            <person name="Dubchak I."/>
            <person name="Amaya E."/>
            <person name="Detter J.C."/>
            <person name="Fletcher R."/>
            <person name="Gerhard D.S."/>
            <person name="Goodstein D."/>
            <person name="Graves T."/>
            <person name="Grigoriev I.V."/>
            <person name="Grimwood J."/>
            <person name="Kawashima T."/>
            <person name="Lindquist E."/>
            <person name="Lucas S.M."/>
            <person name="Mead P.E."/>
            <person name="Mitros T."/>
            <person name="Ogino H."/>
            <person name="Ohta Y."/>
            <person name="Poliakov A.V."/>
            <person name="Pollet N."/>
            <person name="Robert J."/>
            <person name="Salamov A."/>
            <person name="Sater A.K."/>
            <person name="Schmutz J."/>
            <person name="Terry A."/>
            <person name="Vize P.D."/>
            <person name="Warren W.C."/>
            <person name="Wells D."/>
            <person name="Wills A."/>
            <person name="Wilson R.K."/>
            <person name="Zimmerman L.B."/>
            <person name="Zorn A.M."/>
            <person name="Grainger R."/>
            <person name="Grammer T."/>
            <person name="Khokha M.K."/>
            <person name="Richardson P.M."/>
            <person name="Rokhsar D.S."/>
        </authorList>
    </citation>
    <scope>NUCLEOTIDE SEQUENCE [LARGE SCALE GENOMIC DNA]</scope>
    <source>
        <strain evidence="1">Nigerian</strain>
    </source>
</reference>
<sequence>MERTGTARSPCLLSNWVEERATASLDCDSSAGTGTGHRGILTPELLAKLMDSTTYRDSYTQLPGTSNCQRGQREELLKKFLYEKFRKEILSEINSSAQEPTLTESTTKRDYQVEGFIPRKPQPSRTHDYRTEQPVTFWAENVRSITVSTPLYTEYVWDPLILRPLIYRVCVGPLILRPLIYRVCVGPLILRPLIYRVCVGPLILRPLIYRVCVGPLILRPLIYRVCVGPLHTAPPYIQSMCGTPSYCALLYTEYVWDPSYCALLYTEYVWDPLILRPLIYR</sequence>
<reference evidence="1" key="2">
    <citation type="submission" date="2021-03" db="UniProtKB">
        <authorList>
            <consortium name="Ensembl"/>
        </authorList>
    </citation>
    <scope>IDENTIFICATION</scope>
</reference>
<name>A0A803KAW2_XENTR</name>
<dbReference type="InParanoid" id="A0A803KAW2"/>